<dbReference type="VEuPathDB" id="FungiDB:PC110_g324"/>
<dbReference type="AlphaFoldDB" id="A0A8T1GJ14"/>
<gene>
    <name evidence="1" type="ORF">PC118_g3178</name>
</gene>
<protein>
    <submittedName>
        <fullName evidence="1">Uncharacterized protein</fullName>
    </submittedName>
</protein>
<dbReference type="EMBL" id="RCML01000052">
    <property type="protein sequence ID" value="KAG2995080.1"/>
    <property type="molecule type" value="Genomic_DNA"/>
</dbReference>
<organism evidence="1 2">
    <name type="scientific">Phytophthora cactorum</name>
    <dbReference type="NCBI Taxonomy" id="29920"/>
    <lineage>
        <taxon>Eukaryota</taxon>
        <taxon>Sar</taxon>
        <taxon>Stramenopiles</taxon>
        <taxon>Oomycota</taxon>
        <taxon>Peronosporomycetes</taxon>
        <taxon>Peronosporales</taxon>
        <taxon>Peronosporaceae</taxon>
        <taxon>Phytophthora</taxon>
    </lineage>
</organism>
<comment type="caution">
    <text evidence="1">The sequence shown here is derived from an EMBL/GenBank/DDBJ whole genome shotgun (WGS) entry which is preliminary data.</text>
</comment>
<sequence length="257" mass="29003">MNGAELVCPLHFQNGAQASTSALRLHGLQPSDVKKLLDEANARDYDPVFKEVGGLHDDPDREQSRVEGASTAVGKLRRAIRAVTACLDPGWNPTVFSFRRSQPGGDEQEPQQDYPASVIAAASKKTPGRVPASVVFALEEGTSLRGYASYFMTRDDTKARVVEIPVGYCIIFRRELIHNGMPYDRQNHRIHCYLSYRRLKWKPDVVNSVLSKHFTCQFCDVKLLESNAMRTYRRYCDKNHEAAKNQKTRRSTDNKVG</sequence>
<evidence type="ECO:0000313" key="1">
    <source>
        <dbReference type="EMBL" id="KAG2995080.1"/>
    </source>
</evidence>
<proteinExistence type="predicted"/>
<name>A0A8T1GJ14_9STRA</name>
<dbReference type="Proteomes" id="UP000697107">
    <property type="component" value="Unassembled WGS sequence"/>
</dbReference>
<reference evidence="1" key="1">
    <citation type="submission" date="2018-10" db="EMBL/GenBank/DDBJ databases">
        <title>Effector identification in a new, highly contiguous assembly of the strawberry crown rot pathogen Phytophthora cactorum.</title>
        <authorList>
            <person name="Armitage A.D."/>
            <person name="Nellist C.F."/>
            <person name="Bates H."/>
            <person name="Vickerstaff R.J."/>
            <person name="Harrison R.J."/>
        </authorList>
    </citation>
    <scope>NUCLEOTIDE SEQUENCE</scope>
    <source>
        <strain evidence="1">P415</strain>
    </source>
</reference>
<accession>A0A8T1GJ14</accession>
<evidence type="ECO:0000313" key="2">
    <source>
        <dbReference type="Proteomes" id="UP000697107"/>
    </source>
</evidence>